<accession>A0A7C5XN57</accession>
<dbReference type="GO" id="GO:0008175">
    <property type="term" value="F:tRNA methyltransferase activity"/>
    <property type="evidence" value="ECO:0007669"/>
    <property type="project" value="UniProtKB-ARBA"/>
</dbReference>
<dbReference type="Gene3D" id="3.40.50.150">
    <property type="entry name" value="Vaccinia Virus protein VP39"/>
    <property type="match status" value="1"/>
</dbReference>
<feature type="domain" description="Methyltransferase type 11" evidence="3">
    <location>
        <begin position="45"/>
        <end position="142"/>
    </location>
</feature>
<evidence type="ECO:0000256" key="2">
    <source>
        <dbReference type="ARBA" id="ARBA00022679"/>
    </source>
</evidence>
<dbReference type="AlphaFoldDB" id="A0A7C5XN57"/>
<keyword evidence="2 4" id="KW-0808">Transferase</keyword>
<reference evidence="4" key="1">
    <citation type="journal article" date="2020" name="mSystems">
        <title>Genome- and Community-Level Interaction Insights into Carbon Utilization and Element Cycling Functions of Hydrothermarchaeota in Hydrothermal Sediment.</title>
        <authorList>
            <person name="Zhou Z."/>
            <person name="Liu Y."/>
            <person name="Xu W."/>
            <person name="Pan J."/>
            <person name="Luo Z.H."/>
            <person name="Li M."/>
        </authorList>
    </citation>
    <scope>NUCLEOTIDE SEQUENCE [LARGE SCALE GENOMIC DNA]</scope>
    <source>
        <strain evidence="4">SpSt-1121</strain>
    </source>
</reference>
<dbReference type="GO" id="GO:0008757">
    <property type="term" value="F:S-adenosylmethionine-dependent methyltransferase activity"/>
    <property type="evidence" value="ECO:0007669"/>
    <property type="project" value="InterPro"/>
</dbReference>
<comment type="caution">
    <text evidence="4">The sequence shown here is derived from an EMBL/GenBank/DDBJ whole genome shotgun (WGS) entry which is preliminary data.</text>
</comment>
<sequence length="232" mass="26925">MRILNRGYRDYFETIQSYNIIAEGYRFWRAKPWSIAKVVKGRVVLDAGSGPCANGVEVAYRNNGYVICLDISKSMAYTARETLRRKEVLGDSVVGDAVNMPIRGSSIDSVIAIALVHHLPIEFAQRFFNEVYRVLKPRGMMLTTIWLWRQRRFLLQTIASYIKTLGGLLGYPRKYIVYWNTRRGKFKRIYYLYTEKELTNLVTKANLRIVSQGTIGYLRKKSDNLYIISIKI</sequence>
<proteinExistence type="predicted"/>
<dbReference type="InterPro" id="IPR029063">
    <property type="entry name" value="SAM-dependent_MTases_sf"/>
</dbReference>
<dbReference type="EMBL" id="DRZI01000263">
    <property type="protein sequence ID" value="HHP82228.1"/>
    <property type="molecule type" value="Genomic_DNA"/>
</dbReference>
<organism evidence="4">
    <name type="scientific">Ignisphaera aggregans</name>
    <dbReference type="NCBI Taxonomy" id="334771"/>
    <lineage>
        <taxon>Archaea</taxon>
        <taxon>Thermoproteota</taxon>
        <taxon>Thermoprotei</taxon>
        <taxon>Desulfurococcales</taxon>
        <taxon>Desulfurococcaceae</taxon>
        <taxon>Ignisphaera</taxon>
    </lineage>
</organism>
<keyword evidence="1 4" id="KW-0489">Methyltransferase</keyword>
<evidence type="ECO:0000313" key="4">
    <source>
        <dbReference type="EMBL" id="HHP82228.1"/>
    </source>
</evidence>
<name>A0A7C5XN57_9CREN</name>
<dbReference type="InterPro" id="IPR013216">
    <property type="entry name" value="Methyltransf_11"/>
</dbReference>
<dbReference type="PANTHER" id="PTHR13069:SF21">
    <property type="entry name" value="ALKYLATED DNA REPAIR PROTEIN ALKB HOMOLOG 8"/>
    <property type="match status" value="1"/>
</dbReference>
<dbReference type="GO" id="GO:0032259">
    <property type="term" value="P:methylation"/>
    <property type="evidence" value="ECO:0007669"/>
    <property type="project" value="UniProtKB-KW"/>
</dbReference>
<dbReference type="GO" id="GO:0006400">
    <property type="term" value="P:tRNA modification"/>
    <property type="evidence" value="ECO:0007669"/>
    <property type="project" value="UniProtKB-ARBA"/>
</dbReference>
<evidence type="ECO:0000259" key="3">
    <source>
        <dbReference type="Pfam" id="PF08241"/>
    </source>
</evidence>
<gene>
    <name evidence="4" type="ORF">ENM84_06145</name>
</gene>
<evidence type="ECO:0000256" key="1">
    <source>
        <dbReference type="ARBA" id="ARBA00022603"/>
    </source>
</evidence>
<dbReference type="Pfam" id="PF08241">
    <property type="entry name" value="Methyltransf_11"/>
    <property type="match status" value="1"/>
</dbReference>
<dbReference type="SUPFAM" id="SSF53335">
    <property type="entry name" value="S-adenosyl-L-methionine-dependent methyltransferases"/>
    <property type="match status" value="1"/>
</dbReference>
<dbReference type="InterPro" id="IPR051422">
    <property type="entry name" value="AlkB_tRNA_MeTrf/Diox"/>
</dbReference>
<dbReference type="CDD" id="cd02440">
    <property type="entry name" value="AdoMet_MTases"/>
    <property type="match status" value="1"/>
</dbReference>
<dbReference type="PANTHER" id="PTHR13069">
    <property type="entry name" value="ALKYLATED DNA REPAIR PROTEIN ALKB HOMOLOG 8"/>
    <property type="match status" value="1"/>
</dbReference>
<protein>
    <submittedName>
        <fullName evidence="4">Class I SAM-dependent methyltransferase</fullName>
    </submittedName>
</protein>